<dbReference type="Proteomes" id="UP001457282">
    <property type="component" value="Unassembled WGS sequence"/>
</dbReference>
<comment type="caution">
    <text evidence="3">The sequence shown here is derived from an EMBL/GenBank/DDBJ whole genome shotgun (WGS) entry which is preliminary data.</text>
</comment>
<dbReference type="PANTHER" id="PTHR43180">
    <property type="entry name" value="3-OXOACYL-(ACYL-CARRIER-PROTEIN) REDUCTASE (AFU_ORTHOLOGUE AFUA_6G11210)"/>
    <property type="match status" value="1"/>
</dbReference>
<dbReference type="InterPro" id="IPR002347">
    <property type="entry name" value="SDR_fam"/>
</dbReference>
<protein>
    <submittedName>
        <fullName evidence="3">Uncharacterized protein</fullName>
    </submittedName>
</protein>
<keyword evidence="4" id="KW-1185">Reference proteome</keyword>
<evidence type="ECO:0000313" key="4">
    <source>
        <dbReference type="Proteomes" id="UP001457282"/>
    </source>
</evidence>
<dbReference type="AlphaFoldDB" id="A0AAW1WL14"/>
<dbReference type="SUPFAM" id="SSF51735">
    <property type="entry name" value="NAD(P)-binding Rossmann-fold domains"/>
    <property type="match status" value="1"/>
</dbReference>
<organism evidence="3 4">
    <name type="scientific">Rubus argutus</name>
    <name type="common">Southern blackberry</name>
    <dbReference type="NCBI Taxonomy" id="59490"/>
    <lineage>
        <taxon>Eukaryota</taxon>
        <taxon>Viridiplantae</taxon>
        <taxon>Streptophyta</taxon>
        <taxon>Embryophyta</taxon>
        <taxon>Tracheophyta</taxon>
        <taxon>Spermatophyta</taxon>
        <taxon>Magnoliopsida</taxon>
        <taxon>eudicotyledons</taxon>
        <taxon>Gunneridae</taxon>
        <taxon>Pentapetalae</taxon>
        <taxon>rosids</taxon>
        <taxon>fabids</taxon>
        <taxon>Rosales</taxon>
        <taxon>Rosaceae</taxon>
        <taxon>Rosoideae</taxon>
        <taxon>Rosoideae incertae sedis</taxon>
        <taxon>Rubus</taxon>
    </lineage>
</organism>
<comment type="similarity">
    <text evidence="1">Belongs to the short-chain dehydrogenases/reductases (SDR) family.</text>
</comment>
<name>A0AAW1WL14_RUBAR</name>
<evidence type="ECO:0000256" key="1">
    <source>
        <dbReference type="ARBA" id="ARBA00006484"/>
    </source>
</evidence>
<reference evidence="3 4" key="1">
    <citation type="journal article" date="2023" name="G3 (Bethesda)">
        <title>A chromosome-length genome assembly and annotation of blackberry (Rubus argutus, cv. 'Hillquist').</title>
        <authorList>
            <person name="Bruna T."/>
            <person name="Aryal R."/>
            <person name="Dudchenko O."/>
            <person name="Sargent D.J."/>
            <person name="Mead D."/>
            <person name="Buti M."/>
            <person name="Cavallini A."/>
            <person name="Hytonen T."/>
            <person name="Andres J."/>
            <person name="Pham M."/>
            <person name="Weisz D."/>
            <person name="Mascagni F."/>
            <person name="Usai G."/>
            <person name="Natali L."/>
            <person name="Bassil N."/>
            <person name="Fernandez G.E."/>
            <person name="Lomsadze A."/>
            <person name="Armour M."/>
            <person name="Olukolu B."/>
            <person name="Poorten T."/>
            <person name="Britton C."/>
            <person name="Davik J."/>
            <person name="Ashrafi H."/>
            <person name="Aiden E.L."/>
            <person name="Borodovsky M."/>
            <person name="Worthington M."/>
        </authorList>
    </citation>
    <scope>NUCLEOTIDE SEQUENCE [LARGE SCALE GENOMIC DNA]</scope>
    <source>
        <strain evidence="3">PI 553951</strain>
    </source>
</reference>
<dbReference type="Pfam" id="PF13561">
    <property type="entry name" value="adh_short_C2"/>
    <property type="match status" value="1"/>
</dbReference>
<dbReference type="GO" id="GO:0016491">
    <property type="term" value="F:oxidoreductase activity"/>
    <property type="evidence" value="ECO:0007669"/>
    <property type="project" value="UniProtKB-KW"/>
</dbReference>
<dbReference type="EMBL" id="JBEDUW010000006">
    <property type="protein sequence ID" value="KAK9925580.1"/>
    <property type="molecule type" value="Genomic_DNA"/>
</dbReference>
<dbReference type="PANTHER" id="PTHR43180:SF55">
    <property type="entry name" value="ALCOHOL DEHYDROGENASE-LIKE PROTEIN"/>
    <property type="match status" value="1"/>
</dbReference>
<proteinExistence type="inferred from homology"/>
<evidence type="ECO:0000256" key="2">
    <source>
        <dbReference type="ARBA" id="ARBA00023002"/>
    </source>
</evidence>
<sequence>MYNNVGIIGPAIPPRITDLNLNEFDRVMRINVRGTVAGIKHSAQVMMPLGSGSLLCTSSISGLMGGFGPHPYSISKFTIPGIVKSVECELCRSGIRINCISHCNASYGQENRSVLSRGDGGADYRDSEWDGRALGGGNRCSQSSGVLGL</sequence>
<dbReference type="Gene3D" id="3.40.50.720">
    <property type="entry name" value="NAD(P)-binding Rossmann-like Domain"/>
    <property type="match status" value="1"/>
</dbReference>
<evidence type="ECO:0000313" key="3">
    <source>
        <dbReference type="EMBL" id="KAK9925580.1"/>
    </source>
</evidence>
<accession>A0AAW1WL14</accession>
<gene>
    <name evidence="3" type="ORF">M0R45_033901</name>
</gene>
<dbReference type="InterPro" id="IPR036291">
    <property type="entry name" value="NAD(P)-bd_dom_sf"/>
</dbReference>
<keyword evidence="2" id="KW-0560">Oxidoreductase</keyword>